<gene>
    <name evidence="11" type="ORF">QBC42DRAFT_311162</name>
</gene>
<feature type="region of interest" description="Disordered" evidence="8">
    <location>
        <begin position="42"/>
        <end position="74"/>
    </location>
</feature>
<dbReference type="InterPro" id="IPR014043">
    <property type="entry name" value="Acyl_transferase_dom"/>
</dbReference>
<keyword evidence="7" id="KW-0511">Multifunctional enzyme</keyword>
<dbReference type="InterPro" id="IPR036736">
    <property type="entry name" value="ACP-like_sf"/>
</dbReference>
<evidence type="ECO:0000259" key="9">
    <source>
        <dbReference type="PROSITE" id="PS50075"/>
    </source>
</evidence>
<sequence>MHLHSAEATNSGRSQIDHSRHPLGSDLDRLKLDILKLSNDTSGTETPLAEFDRDSTVHGSEDDADVKSPPAGTLNRRKLQSLPQLFEHAVNSYSSKTAVICGDHVVTYAELDDLVNSLARGLLQRRVQPGDIVGVAMPRSVELVAALLAVSKLCAAYIPIDPAFPTERIRQMTDDASPKLLVISSAESLSFIPDPSIPTATITELLQRVDATTANPSIHSDTQVQIIPSTTENPDPISIPFAPPLYSRITSSVPSPESLAYIIYTSGSTGLPKGVEISHAGLSNLLLSMLSTPGFSSSDTLLAVTTISFDMAMPELFVPLISGGTVVVARQEEVRDAAALRRLVKKQGVTVVQGTPVLWGMLMEYLGSVGPGADKVEDRVVGVTVGDGERGLNLKQIWCGGEALSKDLASRLLRHADAVWNLYGPTEVTVYAAMWKVREGEKEIRVGYPVGGCMLYVVDTEGGALGQVKPGEVGELFVGGKGVAKGYRNRQELTQQKFLRNPWHGGSMYRTGDLARVDVVTGEVSVLGRMDGQVKIRGHRIEVGDVESAILQHEEVSGAVVVARDERLVAYCVRKRAAPEGQGVDRPALANLLRPLLAQRLPAYMVPAFFVELEAFPTTLNGKIDRKAFPDPATSLPSPASVMTVTELEKRILQIWSSALGHSRIGVRDNFFDIGGDSLRVVRVQKELENLLGRPVSVATLFEYYTVKALAKHLSGPAVINDDHSTSFNALNTEREDIAIVSMACRLPGGSSTPEAFWALLARGDDAITDVPPDRWEAKLPNATASYPRCGGFLSSIHSFDASFFSITPREAHTLDPSHYMMLETVHEAFERAGYTSPGIRGSETGVYIGVSNIPAFQNPPDTAAPGRSSSPAEDNGGYAMTGSAPSTLSGRISHHFDLSGPTMTIDTACSSSLVATHLACTSLQNGECGLAVVGGVSLMLNPGLQAEFTRLGGASPDSRCRSFSEDSNGTGFSEGCVVVLLKRASDALRDGDVVHAVIRGSAVNHDGRSAGLTVPSQPAQARLVRTALARARMAPGDVDYIEAHGTGTRLGDPIEAAALGEVFGKDRERKDTLWVGSVKSNLGHTQAAAGLAGLMKVVLALKNGVLPATIHVSKPTGTVDWAGTRMMPVTERRAWPRRNVRTRRAGVSAFGIGGTNAHVVVEEGPSMQHQEEGSMFKRGTKLKTPLPFLLSADTDAALQLQANNLHTYLATDQGAELDLDDVAYSLATTRNHYRKRLVVHAKDRTGLLEKLSLISATPTLPAGPEPPKLAMLFTGQGSQYPSMGKGLCEAYPVFDKAIREIAAELDRFLAVPLLEVMWAASGSDAASLLDRTDYAQPALFALETALWRLWQSWGVAPGYLVGHSLGEVVAAHAAGILELSDACRLVAARGRLMQAQAGDYSMVSIEAGGAEVAEAVERLRCDGEIEIALYNTPTQTVISGTAKAVESVRAYFSQQDCKTKTVLVGHAFHSRYMDNMLVEFRAVVDTIRFHPSRICIISSLDGMVDEQSRMHHAEYWVRQVRQPVRFIETIQTLARFEVDSFIEIGPHPVLSGMGAGCLADDQGKREVNWLPSLSRGRDGVSTLLLSLSRLHTQHLDINWHAYFTSYGCRRVQLPTYPFQRTFHQVVPKHAVGVAEGRPIVTSTPIQGTESLEFGITWEPAVVNSVHPVGAWGVISRSGSAWATDVKAILSRAGICLVEVDSLGGSEELDRIICLWDENHEDISATQTLVAEPLAQLQMAAKMQLKQPLIWITHHAIGTDGASDDQGMILGPGSLLWGLMRTARSENPDLRLRLVDLGQDVAPNAILSALSVDGEPECAARLDRVLFPRMQRVSVPYRVPEKPLVRPDGAVLITGGLGYLGAHVARWLATKHGVRDLVLTSRHGMETPGAKELVDELSAAEIVVTVVASDIADATSVASIIASFTSDRPLRGIVHAAGVSDSGVLSSLTPLRCEKTIAPKACGAWLLHEATKDSDLDFFVMFSSVSGVMGMPGLANYAAANCFLDALAHLRRAQGLAATSVAYGTWAGDGGMAARLGDGARSHLAQFGLDSMLPEVGLSLMERAVVSNRPLTIAAGLDLDRLREFCRAQGDSIPRLLQSLLPEDSPASHLRSGRPSLRELLGQSRTTEHASIMLNLVREVVARDLGFTHHLDVDVDRPLRDVGIDSLTAVQIRNHLASLTGLTLSVNIAFLHANLRALSAALLTQFQTETSPTQALDRLDIDALCNGSLDEAITFDDHQSAAVKPRSVFLTGATGFVGAFILHALLQRGITTHCLVRAADAPKALQRILAALDSYSLPVPTSLRPLIIPVPGDVSRPLFGLSPAAFSQLSKQIDAICHAAGLVDWMRPLSEYIGPNVVSTHEILRLASPASHLDAATTSNSSRKKIPIHLISTISTLPFHAGRPSSDSDPEHGYGTSKYLAERLVSSARWRGADATVYRLPYVTASTRTGAFRQDRGDFLHNLVVGGLQMGSFPLISASADMAIVLPVDYLADVVAGILLGDHGERAGRDWDFRHGRTVACNDFFAMVGRIGSDPASVLESPGRNGRAATIEMVGFREWKQRALDFAAKHPRSHLARISAVLDGFNDDTAASMFQGERVGRHVFGGDLCPAPRLDEEWARRYLGRIVRLPVESTSG</sequence>
<feature type="domain" description="Carrier" evidence="9">
    <location>
        <begin position="2131"/>
        <end position="2206"/>
    </location>
</feature>
<keyword evidence="3" id="KW-0436">Ligase</keyword>
<dbReference type="GO" id="GO:0044550">
    <property type="term" value="P:secondary metabolite biosynthetic process"/>
    <property type="evidence" value="ECO:0007669"/>
    <property type="project" value="UniProtKB-ARBA"/>
</dbReference>
<proteinExistence type="predicted"/>
<name>A0AAV9HFP3_9PEZI</name>
<evidence type="ECO:0000313" key="12">
    <source>
        <dbReference type="Proteomes" id="UP001321749"/>
    </source>
</evidence>
<dbReference type="SUPFAM" id="SSF55048">
    <property type="entry name" value="Probable ACP-binding domain of malonyl-CoA ACP transacylase"/>
    <property type="match status" value="1"/>
</dbReference>
<comment type="caution">
    <text evidence="11">The sequence shown here is derived from an EMBL/GenBank/DDBJ whole genome shotgun (WGS) entry which is preliminary data.</text>
</comment>
<dbReference type="InterPro" id="IPR000873">
    <property type="entry name" value="AMP-dep_synth/lig_dom"/>
</dbReference>
<dbReference type="InterPro" id="IPR016036">
    <property type="entry name" value="Malonyl_transacylase_ACP-bd"/>
</dbReference>
<dbReference type="SMART" id="SM00822">
    <property type="entry name" value="PKS_KR"/>
    <property type="match status" value="1"/>
</dbReference>
<dbReference type="InterPro" id="IPR025110">
    <property type="entry name" value="AMP-bd_C"/>
</dbReference>
<evidence type="ECO:0008006" key="13">
    <source>
        <dbReference type="Google" id="ProtNLM"/>
    </source>
</evidence>
<protein>
    <recommendedName>
        <fullName evidence="13">Polyketide synthase</fullName>
    </recommendedName>
</protein>
<dbReference type="InterPro" id="IPR020806">
    <property type="entry name" value="PKS_PP-bd"/>
</dbReference>
<dbReference type="CDD" id="cd00833">
    <property type="entry name" value="PKS"/>
    <property type="match status" value="1"/>
</dbReference>
<dbReference type="SUPFAM" id="SSF47336">
    <property type="entry name" value="ACP-like"/>
    <property type="match status" value="2"/>
</dbReference>
<dbReference type="Pfam" id="PF02801">
    <property type="entry name" value="Ketoacyl-synt_C"/>
    <property type="match status" value="1"/>
</dbReference>
<dbReference type="GO" id="GO:0016874">
    <property type="term" value="F:ligase activity"/>
    <property type="evidence" value="ECO:0007669"/>
    <property type="project" value="UniProtKB-KW"/>
</dbReference>
<dbReference type="Pfam" id="PF13193">
    <property type="entry name" value="AMP-binding_C"/>
    <property type="match status" value="1"/>
</dbReference>
<evidence type="ECO:0000256" key="6">
    <source>
        <dbReference type="ARBA" id="ARBA00023002"/>
    </source>
</evidence>
<dbReference type="SUPFAM" id="SSF53901">
    <property type="entry name" value="Thiolase-like"/>
    <property type="match status" value="1"/>
</dbReference>
<dbReference type="SUPFAM" id="SSF51735">
    <property type="entry name" value="NAD(P)-binding Rossmann-fold domains"/>
    <property type="match status" value="3"/>
</dbReference>
<dbReference type="GO" id="GO:0016491">
    <property type="term" value="F:oxidoreductase activity"/>
    <property type="evidence" value="ECO:0007669"/>
    <property type="project" value="UniProtKB-KW"/>
</dbReference>
<evidence type="ECO:0000313" key="11">
    <source>
        <dbReference type="EMBL" id="KAK4459694.1"/>
    </source>
</evidence>
<dbReference type="SMART" id="SM00823">
    <property type="entry name" value="PKS_PP"/>
    <property type="match status" value="2"/>
</dbReference>
<feature type="domain" description="Carrier" evidence="9">
    <location>
        <begin position="643"/>
        <end position="718"/>
    </location>
</feature>
<dbReference type="InterPro" id="IPR014031">
    <property type="entry name" value="Ketoacyl_synth_C"/>
</dbReference>
<dbReference type="Pfam" id="PF00550">
    <property type="entry name" value="PP-binding"/>
    <property type="match status" value="2"/>
</dbReference>
<feature type="domain" description="Ketosynthase family 3 (KS3)" evidence="10">
    <location>
        <begin position="735"/>
        <end position="1164"/>
    </location>
</feature>
<dbReference type="GO" id="GO:0008168">
    <property type="term" value="F:methyltransferase activity"/>
    <property type="evidence" value="ECO:0007669"/>
    <property type="project" value="UniProtKB-KW"/>
</dbReference>
<evidence type="ECO:0000256" key="3">
    <source>
        <dbReference type="ARBA" id="ARBA00022598"/>
    </source>
</evidence>
<dbReference type="InterPro" id="IPR057326">
    <property type="entry name" value="KR_dom"/>
</dbReference>
<reference evidence="11" key="1">
    <citation type="journal article" date="2023" name="Mol. Phylogenet. Evol.">
        <title>Genome-scale phylogeny and comparative genomics of the fungal order Sordariales.</title>
        <authorList>
            <person name="Hensen N."/>
            <person name="Bonometti L."/>
            <person name="Westerberg I."/>
            <person name="Brannstrom I.O."/>
            <person name="Guillou S."/>
            <person name="Cros-Aarteil S."/>
            <person name="Calhoun S."/>
            <person name="Haridas S."/>
            <person name="Kuo A."/>
            <person name="Mondo S."/>
            <person name="Pangilinan J."/>
            <person name="Riley R."/>
            <person name="LaButti K."/>
            <person name="Andreopoulos B."/>
            <person name="Lipzen A."/>
            <person name="Chen C."/>
            <person name="Yan M."/>
            <person name="Daum C."/>
            <person name="Ng V."/>
            <person name="Clum A."/>
            <person name="Steindorff A."/>
            <person name="Ohm R.A."/>
            <person name="Martin F."/>
            <person name="Silar P."/>
            <person name="Natvig D.O."/>
            <person name="Lalanne C."/>
            <person name="Gautier V."/>
            <person name="Ament-Velasquez S.L."/>
            <person name="Kruys A."/>
            <person name="Hutchinson M.I."/>
            <person name="Powell A.J."/>
            <person name="Barry K."/>
            <person name="Miller A.N."/>
            <person name="Grigoriev I.V."/>
            <person name="Debuchy R."/>
            <person name="Gladieux P."/>
            <person name="Hiltunen Thoren M."/>
            <person name="Johannesson H."/>
        </authorList>
    </citation>
    <scope>NUCLEOTIDE SEQUENCE</scope>
    <source>
        <strain evidence="11">PSN324</strain>
    </source>
</reference>
<evidence type="ECO:0000256" key="4">
    <source>
        <dbReference type="ARBA" id="ARBA00022603"/>
    </source>
</evidence>
<dbReference type="Pfam" id="PF07993">
    <property type="entry name" value="NAD_binding_4"/>
    <property type="match status" value="1"/>
</dbReference>
<dbReference type="Gene3D" id="3.40.50.12780">
    <property type="entry name" value="N-terminal domain of ligase-like"/>
    <property type="match status" value="1"/>
</dbReference>
<feature type="region of interest" description="Disordered" evidence="8">
    <location>
        <begin position="1"/>
        <end position="25"/>
    </location>
</feature>
<dbReference type="Pfam" id="PF00109">
    <property type="entry name" value="ketoacyl-synt"/>
    <property type="match status" value="1"/>
</dbReference>
<organism evidence="11 12">
    <name type="scientific">Cladorrhinum samala</name>
    <dbReference type="NCBI Taxonomy" id="585594"/>
    <lineage>
        <taxon>Eukaryota</taxon>
        <taxon>Fungi</taxon>
        <taxon>Dikarya</taxon>
        <taxon>Ascomycota</taxon>
        <taxon>Pezizomycotina</taxon>
        <taxon>Sordariomycetes</taxon>
        <taxon>Sordariomycetidae</taxon>
        <taxon>Sordariales</taxon>
        <taxon>Podosporaceae</taxon>
        <taxon>Cladorrhinum</taxon>
    </lineage>
</organism>
<dbReference type="InterPro" id="IPR013120">
    <property type="entry name" value="FAR_NAD-bd"/>
</dbReference>
<keyword evidence="6" id="KW-0560">Oxidoreductase</keyword>
<evidence type="ECO:0000259" key="10">
    <source>
        <dbReference type="PROSITE" id="PS52004"/>
    </source>
</evidence>
<dbReference type="InterPro" id="IPR010071">
    <property type="entry name" value="AA_adenyl_dom"/>
</dbReference>
<keyword evidence="2" id="KW-0597">Phosphoprotein</keyword>
<dbReference type="PROSITE" id="PS50075">
    <property type="entry name" value="CARRIER"/>
    <property type="match status" value="2"/>
</dbReference>
<dbReference type="InterPro" id="IPR045851">
    <property type="entry name" value="AMP-bd_C_sf"/>
</dbReference>
<evidence type="ECO:0000256" key="2">
    <source>
        <dbReference type="ARBA" id="ARBA00022553"/>
    </source>
</evidence>
<dbReference type="InterPro" id="IPR042099">
    <property type="entry name" value="ANL_N_sf"/>
</dbReference>
<reference evidence="11" key="2">
    <citation type="submission" date="2023-06" db="EMBL/GenBank/DDBJ databases">
        <authorList>
            <consortium name="Lawrence Berkeley National Laboratory"/>
            <person name="Mondo S.J."/>
            <person name="Hensen N."/>
            <person name="Bonometti L."/>
            <person name="Westerberg I."/>
            <person name="Brannstrom I.O."/>
            <person name="Guillou S."/>
            <person name="Cros-Aarteil S."/>
            <person name="Calhoun S."/>
            <person name="Haridas S."/>
            <person name="Kuo A."/>
            <person name="Pangilinan J."/>
            <person name="Riley R."/>
            <person name="Labutti K."/>
            <person name="Andreopoulos B."/>
            <person name="Lipzen A."/>
            <person name="Chen C."/>
            <person name="Yanf M."/>
            <person name="Daum C."/>
            <person name="Ng V."/>
            <person name="Clum A."/>
            <person name="Steindorff A."/>
            <person name="Ohm R."/>
            <person name="Martin F."/>
            <person name="Silar P."/>
            <person name="Natvig D."/>
            <person name="Lalanne C."/>
            <person name="Gautier V."/>
            <person name="Ament-Velasquez S.L."/>
            <person name="Kruys A."/>
            <person name="Hutchinson M.I."/>
            <person name="Powell A.J."/>
            <person name="Barry K."/>
            <person name="Miller A.N."/>
            <person name="Grigoriev I.V."/>
            <person name="Debuchy R."/>
            <person name="Gladieux P."/>
            <person name="Thoren M.H."/>
            <person name="Johannesson H."/>
        </authorList>
    </citation>
    <scope>NUCLEOTIDE SEQUENCE</scope>
    <source>
        <strain evidence="11">PSN324</strain>
    </source>
</reference>
<dbReference type="PROSITE" id="PS00455">
    <property type="entry name" value="AMP_BINDING"/>
    <property type="match status" value="1"/>
</dbReference>
<evidence type="ECO:0000256" key="7">
    <source>
        <dbReference type="ARBA" id="ARBA00023268"/>
    </source>
</evidence>
<dbReference type="InterPro" id="IPR020841">
    <property type="entry name" value="PKS_Beta-ketoAc_synthase_dom"/>
</dbReference>
<dbReference type="SUPFAM" id="SSF56801">
    <property type="entry name" value="Acetyl-CoA synthetase-like"/>
    <property type="match status" value="1"/>
</dbReference>
<dbReference type="SMART" id="SM00827">
    <property type="entry name" value="PKS_AT"/>
    <property type="match status" value="1"/>
</dbReference>
<dbReference type="InterPro" id="IPR014030">
    <property type="entry name" value="Ketoacyl_synth_N"/>
</dbReference>
<dbReference type="Gene3D" id="3.30.300.30">
    <property type="match status" value="1"/>
</dbReference>
<dbReference type="PANTHER" id="PTHR43775:SF51">
    <property type="entry name" value="INACTIVE PHENOLPHTHIOCEROL SYNTHESIS POLYKETIDE SYNTHASE TYPE I PKS1-RELATED"/>
    <property type="match status" value="1"/>
</dbReference>
<keyword evidence="4" id="KW-0489">Methyltransferase</keyword>
<dbReference type="GO" id="GO:0032259">
    <property type="term" value="P:methylation"/>
    <property type="evidence" value="ECO:0007669"/>
    <property type="project" value="UniProtKB-KW"/>
</dbReference>
<evidence type="ECO:0000256" key="5">
    <source>
        <dbReference type="ARBA" id="ARBA00022679"/>
    </source>
</evidence>
<dbReference type="Gene3D" id="3.40.47.10">
    <property type="match status" value="1"/>
</dbReference>
<dbReference type="InterPro" id="IPR006162">
    <property type="entry name" value="Ppantetheine_attach_site"/>
</dbReference>
<dbReference type="InterPro" id="IPR001227">
    <property type="entry name" value="Ac_transferase_dom_sf"/>
</dbReference>
<feature type="region of interest" description="Disordered" evidence="8">
    <location>
        <begin position="859"/>
        <end position="885"/>
    </location>
</feature>
<dbReference type="InterPro" id="IPR013968">
    <property type="entry name" value="PKS_KR"/>
</dbReference>
<dbReference type="FunFam" id="3.40.366.10:FF:000002">
    <property type="entry name" value="Probable polyketide synthase 2"/>
    <property type="match status" value="1"/>
</dbReference>
<dbReference type="InterPro" id="IPR009081">
    <property type="entry name" value="PP-bd_ACP"/>
</dbReference>
<dbReference type="EMBL" id="MU865030">
    <property type="protein sequence ID" value="KAK4459694.1"/>
    <property type="molecule type" value="Genomic_DNA"/>
</dbReference>
<dbReference type="PANTHER" id="PTHR43775">
    <property type="entry name" value="FATTY ACID SYNTHASE"/>
    <property type="match status" value="1"/>
</dbReference>
<dbReference type="Gene3D" id="3.30.70.3290">
    <property type="match status" value="1"/>
</dbReference>
<dbReference type="InterPro" id="IPR016035">
    <property type="entry name" value="Acyl_Trfase/lysoPLipase"/>
</dbReference>
<dbReference type="Proteomes" id="UP001321749">
    <property type="component" value="Unassembled WGS sequence"/>
</dbReference>
<dbReference type="Pfam" id="PF00501">
    <property type="entry name" value="AMP-binding"/>
    <property type="match status" value="1"/>
</dbReference>
<dbReference type="Gene3D" id="3.40.366.10">
    <property type="entry name" value="Malonyl-Coenzyme A Acyl Carrier Protein, domain 2"/>
    <property type="match status" value="1"/>
</dbReference>
<dbReference type="InterPro" id="IPR050091">
    <property type="entry name" value="PKS_NRPS_Biosynth_Enz"/>
</dbReference>
<keyword evidence="1" id="KW-0596">Phosphopantetheine</keyword>
<keyword evidence="12" id="KW-1185">Reference proteome</keyword>
<keyword evidence="5" id="KW-0808">Transferase</keyword>
<dbReference type="Pfam" id="PF00698">
    <property type="entry name" value="Acyl_transf_1"/>
    <property type="match status" value="1"/>
</dbReference>
<dbReference type="Pfam" id="PF22621">
    <property type="entry name" value="CurL-like_PKS_C"/>
    <property type="match status" value="1"/>
</dbReference>
<dbReference type="CDD" id="cd05930">
    <property type="entry name" value="A_NRPS"/>
    <property type="match status" value="1"/>
</dbReference>
<dbReference type="PROSITE" id="PS52004">
    <property type="entry name" value="KS3_2"/>
    <property type="match status" value="1"/>
</dbReference>
<feature type="compositionally biased region" description="Basic and acidic residues" evidence="8">
    <location>
        <begin position="50"/>
        <end position="61"/>
    </location>
</feature>
<dbReference type="Gene3D" id="1.10.1200.10">
    <property type="entry name" value="ACP-like"/>
    <property type="match status" value="2"/>
</dbReference>
<dbReference type="Gene3D" id="3.40.50.720">
    <property type="entry name" value="NAD(P)-binding Rossmann-like Domain"/>
    <property type="match status" value="2"/>
</dbReference>
<dbReference type="GO" id="GO:0031177">
    <property type="term" value="F:phosphopantetheine binding"/>
    <property type="evidence" value="ECO:0007669"/>
    <property type="project" value="InterPro"/>
</dbReference>
<dbReference type="Pfam" id="PF08659">
    <property type="entry name" value="KR"/>
    <property type="match status" value="1"/>
</dbReference>
<dbReference type="GO" id="GO:0006633">
    <property type="term" value="P:fatty acid biosynthetic process"/>
    <property type="evidence" value="ECO:0007669"/>
    <property type="project" value="TreeGrafter"/>
</dbReference>
<evidence type="ECO:0000256" key="8">
    <source>
        <dbReference type="SAM" id="MobiDB-lite"/>
    </source>
</evidence>
<accession>A0AAV9HFP3</accession>
<evidence type="ECO:0000256" key="1">
    <source>
        <dbReference type="ARBA" id="ARBA00022450"/>
    </source>
</evidence>
<dbReference type="SMART" id="SM00825">
    <property type="entry name" value="PKS_KS"/>
    <property type="match status" value="1"/>
</dbReference>
<dbReference type="InterPro" id="IPR020845">
    <property type="entry name" value="AMP-binding_CS"/>
</dbReference>
<dbReference type="InterPro" id="IPR016039">
    <property type="entry name" value="Thiolase-like"/>
</dbReference>
<dbReference type="GO" id="GO:0004312">
    <property type="term" value="F:fatty acid synthase activity"/>
    <property type="evidence" value="ECO:0007669"/>
    <property type="project" value="TreeGrafter"/>
</dbReference>
<dbReference type="SUPFAM" id="SSF52151">
    <property type="entry name" value="FabD/lysophospholipase-like"/>
    <property type="match status" value="1"/>
</dbReference>
<dbReference type="NCBIfam" id="TIGR01733">
    <property type="entry name" value="AA-adenyl-dom"/>
    <property type="match status" value="1"/>
</dbReference>
<dbReference type="FunFam" id="3.40.47.10:FF:000019">
    <property type="entry name" value="Polyketide synthase type I"/>
    <property type="match status" value="1"/>
</dbReference>
<dbReference type="PROSITE" id="PS00012">
    <property type="entry name" value="PHOSPHOPANTETHEINE"/>
    <property type="match status" value="1"/>
</dbReference>
<dbReference type="InterPro" id="IPR036291">
    <property type="entry name" value="NAD(P)-bd_dom_sf"/>
</dbReference>
<dbReference type="CDD" id="cd08956">
    <property type="entry name" value="KR_3_FAS_SDR_x"/>
    <property type="match status" value="1"/>
</dbReference>